<protein>
    <submittedName>
        <fullName evidence="1">Uncharacterized protein</fullName>
    </submittedName>
</protein>
<dbReference type="Proteomes" id="UP001430306">
    <property type="component" value="Unassembled WGS sequence"/>
</dbReference>
<accession>A0ABS8ND62</accession>
<organism evidence="1 2">
    <name type="scientific">Rhodopirellula halodulae</name>
    <dbReference type="NCBI Taxonomy" id="2894198"/>
    <lineage>
        <taxon>Bacteria</taxon>
        <taxon>Pseudomonadati</taxon>
        <taxon>Planctomycetota</taxon>
        <taxon>Planctomycetia</taxon>
        <taxon>Pirellulales</taxon>
        <taxon>Pirellulaceae</taxon>
        <taxon>Rhodopirellula</taxon>
    </lineage>
</organism>
<name>A0ABS8ND62_9BACT</name>
<evidence type="ECO:0000313" key="1">
    <source>
        <dbReference type="EMBL" id="MCC9641478.1"/>
    </source>
</evidence>
<dbReference type="RefSeq" id="WP_230271633.1">
    <property type="nucleotide sequence ID" value="NZ_JAJKFW010000006.1"/>
</dbReference>
<keyword evidence="2" id="KW-1185">Reference proteome</keyword>
<comment type="caution">
    <text evidence="1">The sequence shown here is derived from an EMBL/GenBank/DDBJ whole genome shotgun (WGS) entry which is preliminary data.</text>
</comment>
<dbReference type="EMBL" id="JAJKFW010000006">
    <property type="protein sequence ID" value="MCC9641478.1"/>
    <property type="molecule type" value="Genomic_DNA"/>
</dbReference>
<reference evidence="1" key="1">
    <citation type="submission" date="2021-11" db="EMBL/GenBank/DDBJ databases">
        <title>Genome sequence.</title>
        <authorList>
            <person name="Sun Q."/>
        </authorList>
    </citation>
    <scope>NUCLEOTIDE SEQUENCE</scope>
    <source>
        <strain evidence="1">JC740</strain>
    </source>
</reference>
<evidence type="ECO:0000313" key="2">
    <source>
        <dbReference type="Proteomes" id="UP001430306"/>
    </source>
</evidence>
<sequence length="145" mass="16483">MSSQLPSIWITGPEAARWSDAVATFLSDSFVCQSFDDWSDLPMRSYRNRTANPVVPEWILWAGDHHSPQPLIDWLALPNSLAPHRLYIAAGEWSDAELALLQRLGARLFVRRWTDLNLVKRALLVWPQQVSIESPSHETTANFST</sequence>
<proteinExistence type="predicted"/>
<gene>
    <name evidence="1" type="ORF">LOC71_04275</name>
</gene>